<gene>
    <name evidence="12" type="ORF">EZ313_10765</name>
</gene>
<comment type="catalytic activity">
    <reaction evidence="1">
        <text>ATP + protein L-histidine = ADP + protein N-phospho-L-histidine.</text>
        <dbReference type="EC" id="2.7.13.3"/>
    </reaction>
</comment>
<dbReference type="Pfam" id="PF00512">
    <property type="entry name" value="HisKA"/>
    <property type="match status" value="1"/>
</dbReference>
<evidence type="ECO:0000259" key="9">
    <source>
        <dbReference type="PROSITE" id="PS50110"/>
    </source>
</evidence>
<dbReference type="InterPro" id="IPR003661">
    <property type="entry name" value="HisK_dim/P_dom"/>
</dbReference>
<dbReference type="NCBIfam" id="TIGR00229">
    <property type="entry name" value="sensory_box"/>
    <property type="match status" value="1"/>
</dbReference>
<keyword evidence="4 7" id="KW-0597">Phosphoprotein</keyword>
<dbReference type="GO" id="GO:0006355">
    <property type="term" value="P:regulation of DNA-templated transcription"/>
    <property type="evidence" value="ECO:0007669"/>
    <property type="project" value="InterPro"/>
</dbReference>
<dbReference type="InterPro" id="IPR000700">
    <property type="entry name" value="PAS-assoc_C"/>
</dbReference>
<dbReference type="GO" id="GO:0005886">
    <property type="term" value="C:plasma membrane"/>
    <property type="evidence" value="ECO:0007669"/>
    <property type="project" value="UniProtKB-SubCell"/>
</dbReference>
<dbReference type="GO" id="GO:0000155">
    <property type="term" value="F:phosphorelay sensor kinase activity"/>
    <property type="evidence" value="ECO:0007669"/>
    <property type="project" value="InterPro"/>
</dbReference>
<sequence length="513" mass="56842">MRSDDEQFHLLVDAVRDYAIFLLDANGMVVTWNPGVERIKGYRPDELIGRHFSIFYTPEDRAAGVPEKGLEQARRDGRYAAQGVRLRKDGSRFFADVLITAVYRDSELVGFAKVTRDITERHRLEEQLRNRVDQLAEADQRKDEFIAMLAHELRNPLAPVLTGLSIVQRVGTSQEVGRRAVETMERQLKLMTRLVDDLLQISRLSRGKIELRRESTRLDAVVEHALEIVQPFVQARGQQLKVEVEAGVSLFCDPQRVVQALSNVVNNASKYTADGGSIEVRARRDGDDARITVCDSGIGIRSEMLERIFEAFAQDQPPAGSVLQGGLGIGLAVARTVMALHGGRIWARSEGPGQGATFELQLPLTRVGDHEPGDESMQREFRILVVDDNRDAANMIRDLLLVEGYAVEAAYGGVEALQKAEQMHPHMVLLDLLMPDITGYEVIKRVRTNPGGPVVVAVTGHGSELDREAVRQAGFDEHIIKPIVGEAILGVVRRFFGMPRRAPAAASAGPLQT</sequence>
<dbReference type="InterPro" id="IPR036097">
    <property type="entry name" value="HisK_dim/P_sf"/>
</dbReference>
<feature type="domain" description="Response regulatory" evidence="9">
    <location>
        <begin position="382"/>
        <end position="496"/>
    </location>
</feature>
<keyword evidence="13" id="KW-1185">Reference proteome</keyword>
<dbReference type="Gene3D" id="3.30.450.20">
    <property type="entry name" value="PAS domain"/>
    <property type="match status" value="1"/>
</dbReference>
<evidence type="ECO:0000259" key="11">
    <source>
        <dbReference type="PROSITE" id="PS50113"/>
    </source>
</evidence>
<dbReference type="Pfam" id="PF00989">
    <property type="entry name" value="PAS"/>
    <property type="match status" value="1"/>
</dbReference>
<dbReference type="EC" id="2.7.13.3" evidence="3"/>
<reference evidence="12 13" key="1">
    <citation type="submission" date="2019-03" db="EMBL/GenBank/DDBJ databases">
        <title>Ramlibacter henchirensis DSM 14656, whole genome shotgun sequence.</title>
        <authorList>
            <person name="Zhang X."/>
            <person name="Feng G."/>
            <person name="Zhu H."/>
        </authorList>
    </citation>
    <scope>NUCLEOTIDE SEQUENCE [LARGE SCALE GENOMIC DNA]</scope>
    <source>
        <strain evidence="12 13">DSM 14656</strain>
    </source>
</reference>
<dbReference type="PROSITE" id="PS50110">
    <property type="entry name" value="RESPONSE_REGULATORY"/>
    <property type="match status" value="1"/>
</dbReference>
<dbReference type="SUPFAM" id="SSF47384">
    <property type="entry name" value="Homodimeric domain of signal transducing histidine kinase"/>
    <property type="match status" value="1"/>
</dbReference>
<dbReference type="SUPFAM" id="SSF55874">
    <property type="entry name" value="ATPase domain of HSP90 chaperone/DNA topoisomerase II/histidine kinase"/>
    <property type="match status" value="1"/>
</dbReference>
<dbReference type="PRINTS" id="PR00344">
    <property type="entry name" value="BCTRLSENSOR"/>
</dbReference>
<protein>
    <recommendedName>
        <fullName evidence="3">histidine kinase</fullName>
        <ecNumber evidence="3">2.7.13.3</ecNumber>
    </recommendedName>
</protein>
<evidence type="ECO:0000256" key="7">
    <source>
        <dbReference type="PROSITE-ProRule" id="PRU00169"/>
    </source>
</evidence>
<dbReference type="AlphaFoldDB" id="A0A4Z0C9I7"/>
<dbReference type="InterPro" id="IPR000014">
    <property type="entry name" value="PAS"/>
</dbReference>
<dbReference type="PANTHER" id="PTHR43047">
    <property type="entry name" value="TWO-COMPONENT HISTIDINE PROTEIN KINASE"/>
    <property type="match status" value="1"/>
</dbReference>
<dbReference type="InterPro" id="IPR013767">
    <property type="entry name" value="PAS_fold"/>
</dbReference>
<dbReference type="Gene3D" id="3.30.565.10">
    <property type="entry name" value="Histidine kinase-like ATPase, C-terminal domain"/>
    <property type="match status" value="1"/>
</dbReference>
<dbReference type="InterPro" id="IPR035965">
    <property type="entry name" value="PAS-like_dom_sf"/>
</dbReference>
<dbReference type="InterPro" id="IPR005467">
    <property type="entry name" value="His_kinase_dom"/>
</dbReference>
<dbReference type="CDD" id="cd00082">
    <property type="entry name" value="HisKA"/>
    <property type="match status" value="1"/>
</dbReference>
<dbReference type="Gene3D" id="1.10.287.130">
    <property type="match status" value="1"/>
</dbReference>
<evidence type="ECO:0000256" key="3">
    <source>
        <dbReference type="ARBA" id="ARBA00012438"/>
    </source>
</evidence>
<feature type="domain" description="Histidine kinase" evidence="8">
    <location>
        <begin position="148"/>
        <end position="366"/>
    </location>
</feature>
<dbReference type="SUPFAM" id="SSF55785">
    <property type="entry name" value="PYP-like sensor domain (PAS domain)"/>
    <property type="match status" value="1"/>
</dbReference>
<evidence type="ECO:0000256" key="5">
    <source>
        <dbReference type="ARBA" id="ARBA00022679"/>
    </source>
</evidence>
<dbReference type="SMART" id="SM00091">
    <property type="entry name" value="PAS"/>
    <property type="match status" value="1"/>
</dbReference>
<organism evidence="12 13">
    <name type="scientific">Ramlibacter henchirensis</name>
    <dbReference type="NCBI Taxonomy" id="204072"/>
    <lineage>
        <taxon>Bacteria</taxon>
        <taxon>Pseudomonadati</taxon>
        <taxon>Pseudomonadota</taxon>
        <taxon>Betaproteobacteria</taxon>
        <taxon>Burkholderiales</taxon>
        <taxon>Comamonadaceae</taxon>
        <taxon>Ramlibacter</taxon>
    </lineage>
</organism>
<dbReference type="InterPro" id="IPR003594">
    <property type="entry name" value="HATPase_dom"/>
</dbReference>
<dbReference type="PANTHER" id="PTHR43047:SF72">
    <property type="entry name" value="OSMOSENSING HISTIDINE PROTEIN KINASE SLN1"/>
    <property type="match status" value="1"/>
</dbReference>
<dbReference type="EMBL" id="SMLM01000001">
    <property type="protein sequence ID" value="TFZ07070.1"/>
    <property type="molecule type" value="Genomic_DNA"/>
</dbReference>
<feature type="domain" description="PAS" evidence="10">
    <location>
        <begin position="4"/>
        <end position="77"/>
    </location>
</feature>
<dbReference type="InterPro" id="IPR001789">
    <property type="entry name" value="Sig_transdc_resp-reg_receiver"/>
</dbReference>
<evidence type="ECO:0000256" key="1">
    <source>
        <dbReference type="ARBA" id="ARBA00000085"/>
    </source>
</evidence>
<evidence type="ECO:0000256" key="4">
    <source>
        <dbReference type="ARBA" id="ARBA00022553"/>
    </source>
</evidence>
<dbReference type="InterPro" id="IPR011006">
    <property type="entry name" value="CheY-like_superfamily"/>
</dbReference>
<dbReference type="SMART" id="SM00388">
    <property type="entry name" value="HisKA"/>
    <property type="match status" value="1"/>
</dbReference>
<dbReference type="Gene3D" id="3.40.50.2300">
    <property type="match status" value="1"/>
</dbReference>
<dbReference type="FunFam" id="3.30.565.10:FF:000006">
    <property type="entry name" value="Sensor histidine kinase WalK"/>
    <property type="match status" value="1"/>
</dbReference>
<feature type="domain" description="PAC" evidence="11">
    <location>
        <begin position="79"/>
        <end position="130"/>
    </location>
</feature>
<dbReference type="PROSITE" id="PS50109">
    <property type="entry name" value="HIS_KIN"/>
    <property type="match status" value="1"/>
</dbReference>
<keyword evidence="6" id="KW-0418">Kinase</keyword>
<feature type="modified residue" description="4-aspartylphosphate" evidence="7">
    <location>
        <position position="431"/>
    </location>
</feature>
<dbReference type="PROSITE" id="PS50113">
    <property type="entry name" value="PAC"/>
    <property type="match status" value="1"/>
</dbReference>
<dbReference type="SMART" id="SM00387">
    <property type="entry name" value="HATPase_c"/>
    <property type="match status" value="1"/>
</dbReference>
<dbReference type="Proteomes" id="UP000298180">
    <property type="component" value="Unassembled WGS sequence"/>
</dbReference>
<evidence type="ECO:0000259" key="8">
    <source>
        <dbReference type="PROSITE" id="PS50109"/>
    </source>
</evidence>
<dbReference type="InterPro" id="IPR004358">
    <property type="entry name" value="Sig_transdc_His_kin-like_C"/>
</dbReference>
<dbReference type="RefSeq" id="WP_135263150.1">
    <property type="nucleotide sequence ID" value="NZ_SMLM01000001.1"/>
</dbReference>
<name>A0A4Z0C9I7_9BURK</name>
<dbReference type="OrthoDB" id="8552871at2"/>
<dbReference type="SUPFAM" id="SSF52172">
    <property type="entry name" value="CheY-like"/>
    <property type="match status" value="1"/>
</dbReference>
<comment type="subcellular location">
    <subcellularLocation>
        <location evidence="2">Cell inner membrane</location>
        <topology evidence="2">Multi-pass membrane protein</topology>
    </subcellularLocation>
</comment>
<dbReference type="Pfam" id="PF00072">
    <property type="entry name" value="Response_reg"/>
    <property type="match status" value="1"/>
</dbReference>
<evidence type="ECO:0000256" key="6">
    <source>
        <dbReference type="ARBA" id="ARBA00022777"/>
    </source>
</evidence>
<comment type="caution">
    <text evidence="12">The sequence shown here is derived from an EMBL/GenBank/DDBJ whole genome shotgun (WGS) entry which is preliminary data.</text>
</comment>
<dbReference type="PROSITE" id="PS50112">
    <property type="entry name" value="PAS"/>
    <property type="match status" value="1"/>
</dbReference>
<dbReference type="SMART" id="SM00448">
    <property type="entry name" value="REC"/>
    <property type="match status" value="1"/>
</dbReference>
<keyword evidence="5" id="KW-0808">Transferase</keyword>
<dbReference type="GO" id="GO:0009927">
    <property type="term" value="F:histidine phosphotransfer kinase activity"/>
    <property type="evidence" value="ECO:0007669"/>
    <property type="project" value="TreeGrafter"/>
</dbReference>
<evidence type="ECO:0000313" key="13">
    <source>
        <dbReference type="Proteomes" id="UP000298180"/>
    </source>
</evidence>
<dbReference type="InterPro" id="IPR036890">
    <property type="entry name" value="HATPase_C_sf"/>
</dbReference>
<dbReference type="CDD" id="cd00130">
    <property type="entry name" value="PAS"/>
    <property type="match status" value="1"/>
</dbReference>
<evidence type="ECO:0000259" key="10">
    <source>
        <dbReference type="PROSITE" id="PS50112"/>
    </source>
</evidence>
<evidence type="ECO:0000256" key="2">
    <source>
        <dbReference type="ARBA" id="ARBA00004429"/>
    </source>
</evidence>
<evidence type="ECO:0000313" key="12">
    <source>
        <dbReference type="EMBL" id="TFZ07070.1"/>
    </source>
</evidence>
<dbReference type="Pfam" id="PF02518">
    <property type="entry name" value="HATPase_c"/>
    <property type="match status" value="1"/>
</dbReference>
<proteinExistence type="predicted"/>
<accession>A0A4Z0C9I7</accession>